<keyword evidence="2" id="KW-1185">Reference proteome</keyword>
<accession>G2E8H8</accession>
<dbReference type="AlphaFoldDB" id="G2E8H8"/>
<evidence type="ECO:0000313" key="2">
    <source>
        <dbReference type="Proteomes" id="UP000004200"/>
    </source>
</evidence>
<dbReference type="Proteomes" id="UP000004200">
    <property type="component" value="Unassembled WGS sequence"/>
</dbReference>
<gene>
    <name evidence="1" type="ORF">ThidrDRAFT_4592</name>
</gene>
<sequence length="219" mass="25266">MPNFALNGFEFYDAPKNGGTTVRLWLKYAEGSLPADFARDGYYTLAGVGLPRQWTDTVMGPQPFFAHGAKGNRRWCITRDPVERFISAYTDKILRETLTSWSVDTCLDLLESGEMERIARSTNPTRRKQAACHLLGQCIWFGRDRGYFDHVFSIAEMDRVREFCEDKVFKMPLPAFHGRNQSRSGIDRVIISAAQRDRLERIFAEDYEVGWCSLRQNEM</sequence>
<reference evidence="1 2" key="1">
    <citation type="submission" date="2011-06" db="EMBL/GenBank/DDBJ databases">
        <title>The draft genome of Thiorhodococcus drewsii AZ1.</title>
        <authorList>
            <consortium name="US DOE Joint Genome Institute (JGI-PGF)"/>
            <person name="Lucas S."/>
            <person name="Han J."/>
            <person name="Lapidus A."/>
            <person name="Cheng J.-F."/>
            <person name="Goodwin L."/>
            <person name="Pitluck S."/>
            <person name="Peters L."/>
            <person name="Land M.L."/>
            <person name="Hauser L."/>
            <person name="Vogl K."/>
            <person name="Liu Z."/>
            <person name="Imhoff J."/>
            <person name="Thiel V."/>
            <person name="Frigaard N.-U."/>
            <person name="Bryant D.A."/>
            <person name="Woyke T.J."/>
        </authorList>
    </citation>
    <scope>NUCLEOTIDE SEQUENCE [LARGE SCALE GENOMIC DNA]</scope>
    <source>
        <strain evidence="1 2">AZ1</strain>
    </source>
</reference>
<dbReference type="Pfam" id="PF03567">
    <property type="entry name" value="Sulfotransfer_2"/>
    <property type="match status" value="1"/>
</dbReference>
<evidence type="ECO:0000313" key="1">
    <source>
        <dbReference type="EMBL" id="EGV27593.1"/>
    </source>
</evidence>
<comment type="caution">
    <text evidence="1">The sequence shown here is derived from an EMBL/GenBank/DDBJ whole genome shotgun (WGS) entry which is preliminary data.</text>
</comment>
<dbReference type="EMBL" id="AFWT01000082">
    <property type="protein sequence ID" value="EGV27593.1"/>
    <property type="molecule type" value="Genomic_DNA"/>
</dbReference>
<dbReference type="OrthoDB" id="4169204at2"/>
<dbReference type="InterPro" id="IPR005331">
    <property type="entry name" value="Sulfotransferase"/>
</dbReference>
<dbReference type="GO" id="GO:0016020">
    <property type="term" value="C:membrane"/>
    <property type="evidence" value="ECO:0007669"/>
    <property type="project" value="InterPro"/>
</dbReference>
<evidence type="ECO:0008006" key="3">
    <source>
        <dbReference type="Google" id="ProtNLM"/>
    </source>
</evidence>
<dbReference type="STRING" id="765913.ThidrDRAFT_4592"/>
<name>G2E8H8_9GAMM</name>
<organism evidence="1 2">
    <name type="scientific">Thiorhodococcus drewsii AZ1</name>
    <dbReference type="NCBI Taxonomy" id="765913"/>
    <lineage>
        <taxon>Bacteria</taxon>
        <taxon>Pseudomonadati</taxon>
        <taxon>Pseudomonadota</taxon>
        <taxon>Gammaproteobacteria</taxon>
        <taxon>Chromatiales</taxon>
        <taxon>Chromatiaceae</taxon>
        <taxon>Thiorhodococcus</taxon>
    </lineage>
</organism>
<dbReference type="GO" id="GO:0008146">
    <property type="term" value="F:sulfotransferase activity"/>
    <property type="evidence" value="ECO:0007669"/>
    <property type="project" value="InterPro"/>
</dbReference>
<proteinExistence type="predicted"/>
<dbReference type="RefSeq" id="WP_007043303.1">
    <property type="nucleotide sequence ID" value="NZ_AFWT01000082.1"/>
</dbReference>
<protein>
    <recommendedName>
        <fullName evidence="3">Sulfotransferase family protein</fullName>
    </recommendedName>
</protein>